<feature type="compositionally biased region" description="Low complexity" evidence="1">
    <location>
        <begin position="21"/>
        <end position="30"/>
    </location>
</feature>
<feature type="transmembrane region" description="Helical" evidence="2">
    <location>
        <begin position="306"/>
        <end position="332"/>
    </location>
</feature>
<keyword evidence="2" id="KW-0472">Membrane</keyword>
<protein>
    <submittedName>
        <fullName evidence="3">Uncharacterized protein</fullName>
    </submittedName>
</protein>
<evidence type="ECO:0000256" key="1">
    <source>
        <dbReference type="SAM" id="MobiDB-lite"/>
    </source>
</evidence>
<dbReference type="EMBL" id="FOGQ01000001">
    <property type="protein sequence ID" value="SER44192.1"/>
    <property type="molecule type" value="Genomic_DNA"/>
</dbReference>
<dbReference type="RefSeq" id="WP_092254989.1">
    <property type="nucleotide sequence ID" value="NZ_CP047199.1"/>
</dbReference>
<dbReference type="AlphaFoldDB" id="A0A1H9P7M8"/>
<gene>
    <name evidence="3" type="ORF">SAMN05661109_00241</name>
</gene>
<dbReference type="Proteomes" id="UP000198929">
    <property type="component" value="Unassembled WGS sequence"/>
</dbReference>
<keyword evidence="2" id="KW-0812">Transmembrane</keyword>
<keyword evidence="2" id="KW-1133">Transmembrane helix</keyword>
<feature type="transmembrane region" description="Helical" evidence="2">
    <location>
        <begin position="247"/>
        <end position="269"/>
    </location>
</feature>
<accession>A0A1H9P7M8</accession>
<feature type="transmembrane region" description="Helical" evidence="2">
    <location>
        <begin position="203"/>
        <end position="226"/>
    </location>
</feature>
<sequence length="377" mass="39695">MTTPPNNGGPDYPEYPNQDPSDGNSHANNGGNSGDGFSHYPQYPSTPHPEDAPGYNAGGSQGYDPTQGYPSYGAAGGAGAQQGSYPQPGSGNQLNDGLNPNMVNTDGRINVMRAVKWGVGTTFSNAGVFIGGAFLTGLVIIALAAVGVTLSMGNQQSLVYNIFSLAISLVSAAWMIFVIRLTIWQVDKVKAKFSDLFNNVHFWPGFIVSLLLSLISWLIIMIPTVGWAGSKATKLANIDDPVAMEKFIVNDLGSLLGIIGVVWLILLLISPLLMFPTEFATEGRAGIGGAFAQAFQVGKSNYGRLLAYYVVVGLVGGLIVMLTLGLGALIVIPAGMLIKAHLYRQGAGGPIPHDAEYDGPVQGYGDNYNYGGYHGFA</sequence>
<name>A0A1H9P7M8_9CORY</name>
<feature type="region of interest" description="Disordered" evidence="1">
    <location>
        <begin position="1"/>
        <end position="100"/>
    </location>
</feature>
<evidence type="ECO:0000256" key="2">
    <source>
        <dbReference type="SAM" id="Phobius"/>
    </source>
</evidence>
<evidence type="ECO:0000313" key="3">
    <source>
        <dbReference type="EMBL" id="SER44192.1"/>
    </source>
</evidence>
<evidence type="ECO:0000313" key="4">
    <source>
        <dbReference type="Proteomes" id="UP000198929"/>
    </source>
</evidence>
<proteinExistence type="predicted"/>
<reference evidence="4" key="1">
    <citation type="submission" date="2016-10" db="EMBL/GenBank/DDBJ databases">
        <authorList>
            <person name="Varghese N."/>
            <person name="Submissions S."/>
        </authorList>
    </citation>
    <scope>NUCLEOTIDE SEQUENCE [LARGE SCALE GENOMIC DNA]</scope>
    <source>
        <strain evidence="4">DSM 20524</strain>
    </source>
</reference>
<feature type="compositionally biased region" description="Low complexity" evidence="1">
    <location>
        <begin position="81"/>
        <end position="91"/>
    </location>
</feature>
<feature type="transmembrane region" description="Helical" evidence="2">
    <location>
        <begin position="126"/>
        <end position="146"/>
    </location>
</feature>
<feature type="transmembrane region" description="Helical" evidence="2">
    <location>
        <begin position="158"/>
        <end position="183"/>
    </location>
</feature>
<organism evidence="3 4">
    <name type="scientific">Corynebacterium cystitidis DSM 20524</name>
    <dbReference type="NCBI Taxonomy" id="1121357"/>
    <lineage>
        <taxon>Bacteria</taxon>
        <taxon>Bacillati</taxon>
        <taxon>Actinomycetota</taxon>
        <taxon>Actinomycetes</taxon>
        <taxon>Mycobacteriales</taxon>
        <taxon>Corynebacteriaceae</taxon>
        <taxon>Corynebacterium</taxon>
    </lineage>
</organism>
<keyword evidence="4" id="KW-1185">Reference proteome</keyword>